<keyword evidence="1" id="KW-0560">Oxidoreductase</keyword>
<proteinExistence type="predicted"/>
<sequence>MVLSINELEKWIKQDLDQKRYFTKQSWCKPSRFDAGQKVYDVVIIGAGQCGLALAHNLKMRGIGRILVLDKQPLDKPGPWSTFARMPALRTPKNIPAMESGNPLLSFRTWYCAQYSEAAYDSFDYIPTENWKEYLAWFRKVLEIDVINEYEVAELESQTDADCFKIIPRQGDGQQVYFSKFVCLATGMTASGAWHMPEEYVGLLPEHRIHCAWDDIDFRKFEGRRVAVIGSGAAAFDNASASIEHSCSQLTMFSRRIFPKGEGVSTILARGRNDALIFDEESGQAPADILQPVLDYNQYLQPQDRAKLLALFFKDGRSAPRPEYFANIKHIEKINILEGEKISDLRLNSREEIELISNEKAHLFDELIIATGPQYNLELRPELKHFHQDILTWKDVIFDENVLSLGVQPILSESYQFRSKHGDSEEVISRLYSMSDVVLSTVGIQCVAKVSQIIAEDISKRLFHSSFDHIMDFIQDEENYQTN</sequence>
<evidence type="ECO:0000313" key="2">
    <source>
        <dbReference type="EMBL" id="NOU52637.1"/>
    </source>
</evidence>
<evidence type="ECO:0000313" key="3">
    <source>
        <dbReference type="Proteomes" id="UP000586305"/>
    </source>
</evidence>
<dbReference type="PANTHER" id="PTHR43539:SF91">
    <property type="entry name" value="FAD-DEPENDENT URATE HYDROXYLASE"/>
    <property type="match status" value="1"/>
</dbReference>
<reference evidence="2 3" key="1">
    <citation type="submission" date="2020-04" db="EMBL/GenBank/DDBJ databases">
        <title>Pseudoalteromonas caenipelagi sp. nov., isolated from a tidal flat.</title>
        <authorList>
            <person name="Park S."/>
            <person name="Yoon J.-H."/>
        </authorList>
    </citation>
    <scope>NUCLEOTIDE SEQUENCE [LARGE SCALE GENOMIC DNA]</scope>
    <source>
        <strain evidence="2 3">JBTF-M23</strain>
    </source>
</reference>
<dbReference type="AlphaFoldDB" id="A0A849VM23"/>
<dbReference type="InterPro" id="IPR050982">
    <property type="entry name" value="Auxin_biosynth/cation_transpt"/>
</dbReference>
<protein>
    <submittedName>
        <fullName evidence="2">NAD(P)/FAD-dependent oxidoreductase</fullName>
    </submittedName>
</protein>
<organism evidence="2 3">
    <name type="scientific">Pseudoalteromonas caenipelagi</name>
    <dbReference type="NCBI Taxonomy" id="2726988"/>
    <lineage>
        <taxon>Bacteria</taxon>
        <taxon>Pseudomonadati</taxon>
        <taxon>Pseudomonadota</taxon>
        <taxon>Gammaproteobacteria</taxon>
        <taxon>Alteromonadales</taxon>
        <taxon>Pseudoalteromonadaceae</taxon>
        <taxon>Pseudoalteromonas</taxon>
    </lineage>
</organism>
<name>A0A849VM23_9GAMM</name>
<dbReference type="GO" id="GO:0004497">
    <property type="term" value="F:monooxygenase activity"/>
    <property type="evidence" value="ECO:0007669"/>
    <property type="project" value="TreeGrafter"/>
</dbReference>
<dbReference type="InterPro" id="IPR036188">
    <property type="entry name" value="FAD/NAD-bd_sf"/>
</dbReference>
<dbReference type="RefSeq" id="WP_171627691.1">
    <property type="nucleotide sequence ID" value="NZ_JABBPG010000010.1"/>
</dbReference>
<dbReference type="Gene3D" id="3.50.50.60">
    <property type="entry name" value="FAD/NAD(P)-binding domain"/>
    <property type="match status" value="1"/>
</dbReference>
<evidence type="ECO:0000256" key="1">
    <source>
        <dbReference type="ARBA" id="ARBA00023002"/>
    </source>
</evidence>
<dbReference type="GO" id="GO:0050660">
    <property type="term" value="F:flavin adenine dinucleotide binding"/>
    <property type="evidence" value="ECO:0007669"/>
    <property type="project" value="TreeGrafter"/>
</dbReference>
<dbReference type="Pfam" id="PF13738">
    <property type="entry name" value="Pyr_redox_3"/>
    <property type="match status" value="1"/>
</dbReference>
<dbReference type="EMBL" id="JABBPG010000010">
    <property type="protein sequence ID" value="NOU52637.1"/>
    <property type="molecule type" value="Genomic_DNA"/>
</dbReference>
<dbReference type="PANTHER" id="PTHR43539">
    <property type="entry name" value="FLAVIN-BINDING MONOOXYGENASE-LIKE PROTEIN (AFU_ORTHOLOGUE AFUA_4G09220)"/>
    <property type="match status" value="1"/>
</dbReference>
<dbReference type="Proteomes" id="UP000586305">
    <property type="component" value="Unassembled WGS sequence"/>
</dbReference>
<comment type="caution">
    <text evidence="2">The sequence shown here is derived from an EMBL/GenBank/DDBJ whole genome shotgun (WGS) entry which is preliminary data.</text>
</comment>
<dbReference type="SUPFAM" id="SSF51905">
    <property type="entry name" value="FAD/NAD(P)-binding domain"/>
    <property type="match status" value="1"/>
</dbReference>
<accession>A0A849VM23</accession>
<keyword evidence="3" id="KW-1185">Reference proteome</keyword>
<gene>
    <name evidence="2" type="ORF">HG263_19210</name>
</gene>